<dbReference type="SUPFAM" id="SSF103088">
    <property type="entry name" value="OmpA-like"/>
    <property type="match status" value="1"/>
</dbReference>
<dbReference type="Proteomes" id="UP000625780">
    <property type="component" value="Unassembled WGS sequence"/>
</dbReference>
<dbReference type="InterPro" id="IPR036737">
    <property type="entry name" value="OmpA-like_sf"/>
</dbReference>
<dbReference type="SUPFAM" id="SSF56925">
    <property type="entry name" value="OMPA-like"/>
    <property type="match status" value="1"/>
</dbReference>
<protein>
    <recommendedName>
        <fullName evidence="11">OmpA-like domain-containing protein</fullName>
    </recommendedName>
</protein>
<dbReference type="CDD" id="cd07185">
    <property type="entry name" value="OmpA_C-like"/>
    <property type="match status" value="1"/>
</dbReference>
<dbReference type="PROSITE" id="PS51123">
    <property type="entry name" value="OMPA_2"/>
    <property type="match status" value="1"/>
</dbReference>
<keyword evidence="2" id="KW-0813">Transport</keyword>
<dbReference type="PROSITE" id="PS51257">
    <property type="entry name" value="PROKAR_LIPOPROTEIN"/>
    <property type="match status" value="1"/>
</dbReference>
<comment type="caution">
    <text evidence="12">The sequence shown here is derived from an EMBL/GenBank/DDBJ whole genome shotgun (WGS) entry which is preliminary data.</text>
</comment>
<dbReference type="InterPro" id="IPR050330">
    <property type="entry name" value="Bact_OuterMem_StrucFunc"/>
</dbReference>
<keyword evidence="13" id="KW-1185">Reference proteome</keyword>
<keyword evidence="7 9" id="KW-0472">Membrane</keyword>
<evidence type="ECO:0000256" key="10">
    <source>
        <dbReference type="SAM" id="Coils"/>
    </source>
</evidence>
<dbReference type="InterPro" id="IPR011250">
    <property type="entry name" value="OMP/PagP_B-barrel"/>
</dbReference>
<organism evidence="12 13">
    <name type="scientific">Muriicola marianensis</name>
    <dbReference type="NCBI Taxonomy" id="1324801"/>
    <lineage>
        <taxon>Bacteria</taxon>
        <taxon>Pseudomonadati</taxon>
        <taxon>Bacteroidota</taxon>
        <taxon>Flavobacteriia</taxon>
        <taxon>Flavobacteriales</taxon>
        <taxon>Flavobacteriaceae</taxon>
        <taxon>Muriicola</taxon>
    </lineage>
</organism>
<keyword evidence="10" id="KW-0175">Coiled coil</keyword>
<proteinExistence type="predicted"/>
<dbReference type="InterPro" id="IPR006664">
    <property type="entry name" value="OMP_bac"/>
</dbReference>
<evidence type="ECO:0000256" key="9">
    <source>
        <dbReference type="PROSITE-ProRule" id="PRU00473"/>
    </source>
</evidence>
<evidence type="ECO:0000313" key="12">
    <source>
        <dbReference type="EMBL" id="GGD41171.1"/>
    </source>
</evidence>
<keyword evidence="5" id="KW-0406">Ion transport</keyword>
<evidence type="ECO:0000256" key="3">
    <source>
        <dbReference type="ARBA" id="ARBA00022452"/>
    </source>
</evidence>
<keyword evidence="3" id="KW-1134">Transmembrane beta strand</keyword>
<keyword evidence="4" id="KW-0812">Transmembrane</keyword>
<evidence type="ECO:0000259" key="11">
    <source>
        <dbReference type="PROSITE" id="PS51123"/>
    </source>
</evidence>
<reference evidence="13" key="1">
    <citation type="journal article" date="2019" name="Int. J. Syst. Evol. Microbiol.">
        <title>The Global Catalogue of Microorganisms (GCM) 10K type strain sequencing project: providing services to taxonomists for standard genome sequencing and annotation.</title>
        <authorList>
            <consortium name="The Broad Institute Genomics Platform"/>
            <consortium name="The Broad Institute Genome Sequencing Center for Infectious Disease"/>
            <person name="Wu L."/>
            <person name="Ma J."/>
        </authorList>
    </citation>
    <scope>NUCLEOTIDE SEQUENCE [LARGE SCALE GENOMIC DNA]</scope>
    <source>
        <strain evidence="13">CGMCC 1.12606</strain>
    </source>
</reference>
<dbReference type="PANTHER" id="PTHR30329">
    <property type="entry name" value="STATOR ELEMENT OF FLAGELLAR MOTOR COMPLEX"/>
    <property type="match status" value="1"/>
</dbReference>
<keyword evidence="6" id="KW-0626">Porin</keyword>
<evidence type="ECO:0000256" key="6">
    <source>
        <dbReference type="ARBA" id="ARBA00023114"/>
    </source>
</evidence>
<evidence type="ECO:0000256" key="4">
    <source>
        <dbReference type="ARBA" id="ARBA00022692"/>
    </source>
</evidence>
<evidence type="ECO:0000313" key="13">
    <source>
        <dbReference type="Proteomes" id="UP000625780"/>
    </source>
</evidence>
<name>A0ABQ1QSB9_9FLAO</name>
<evidence type="ECO:0000256" key="5">
    <source>
        <dbReference type="ARBA" id="ARBA00023065"/>
    </source>
</evidence>
<keyword evidence="8" id="KW-0998">Cell outer membrane</keyword>
<dbReference type="Gene3D" id="2.40.160.20">
    <property type="match status" value="1"/>
</dbReference>
<dbReference type="EMBL" id="BMFH01000001">
    <property type="protein sequence ID" value="GGD41171.1"/>
    <property type="molecule type" value="Genomic_DNA"/>
</dbReference>
<dbReference type="Gene3D" id="3.30.1330.60">
    <property type="entry name" value="OmpA-like domain"/>
    <property type="match status" value="1"/>
</dbReference>
<accession>A0ABQ1QSB9</accession>
<evidence type="ECO:0000256" key="8">
    <source>
        <dbReference type="ARBA" id="ARBA00023237"/>
    </source>
</evidence>
<dbReference type="PANTHER" id="PTHR30329:SF21">
    <property type="entry name" value="LIPOPROTEIN YIAD-RELATED"/>
    <property type="match status" value="1"/>
</dbReference>
<feature type="coiled-coil region" evidence="10">
    <location>
        <begin position="242"/>
        <end position="273"/>
    </location>
</feature>
<gene>
    <name evidence="12" type="ORF">GCM10011361_05330</name>
</gene>
<dbReference type="InterPro" id="IPR006665">
    <property type="entry name" value="OmpA-like"/>
</dbReference>
<dbReference type="PRINTS" id="PR01021">
    <property type="entry name" value="OMPADOMAIN"/>
</dbReference>
<comment type="subcellular location">
    <subcellularLocation>
        <location evidence="1">Cell outer membrane</location>
        <topology evidence="1">Multi-pass membrane protein</topology>
    </subcellularLocation>
</comment>
<evidence type="ECO:0000256" key="7">
    <source>
        <dbReference type="ARBA" id="ARBA00023136"/>
    </source>
</evidence>
<feature type="domain" description="OmpA-like" evidence="11">
    <location>
        <begin position="278"/>
        <end position="400"/>
    </location>
</feature>
<sequence>MWFRIPNLVTMKNHLPLYLGVLLIGCFSLYGQNPAENPTYDSIIHSSWVIGIGMNIVDDSATPFGQDFLKIRETWNFAPYPSRLSIGRFFSNGWGVEAIGSYNRYPEGKKVDGVIIDAPQTYYSLDAKISYDLNTLFGDTRWFDPYLHVGAGYSSIDDLGRMTANGGFGFNTWFNDRWGLNFNTVGKWGIKQGSTKQLQHSAGVVYRFGMEKGLSEKDQEALLMQQKMDKEQQMRKDSMLAVQKAEGEARLLAERLEKEKEAARLATEEKNKTVRYNTLRESLESIGDVYFDFDSSYLNKASKGTLDAVATLMSQYPEFHFEIHAYTDSRGPANYNQWLSERRAQRTVDYLISKGISESRLTGFGHGESKLKNGCVDGVPCSAQQHGENRRSDITAIRIINPLSD</sequence>
<evidence type="ECO:0000256" key="2">
    <source>
        <dbReference type="ARBA" id="ARBA00022448"/>
    </source>
</evidence>
<dbReference type="Pfam" id="PF00691">
    <property type="entry name" value="OmpA"/>
    <property type="match status" value="1"/>
</dbReference>
<evidence type="ECO:0000256" key="1">
    <source>
        <dbReference type="ARBA" id="ARBA00004571"/>
    </source>
</evidence>